<keyword evidence="1" id="KW-0472">Membrane</keyword>
<keyword evidence="1" id="KW-1133">Transmembrane helix</keyword>
<protein>
    <submittedName>
        <fullName evidence="2">Uncharacterized protein</fullName>
    </submittedName>
</protein>
<evidence type="ECO:0000313" key="3">
    <source>
        <dbReference type="Proteomes" id="UP001204151"/>
    </source>
</evidence>
<reference evidence="2 3" key="1">
    <citation type="submission" date="2022-08" db="EMBL/GenBank/DDBJ databases">
        <title>Reclassification of Massilia species as members of the genera Telluria, Duganella, Pseudoduganella, Mokoshia gen. nov. and Zemynaea gen. nov. using orthogonal and non-orthogonal genome-based approaches.</title>
        <authorList>
            <person name="Bowman J.P."/>
        </authorList>
    </citation>
    <scope>NUCLEOTIDE SEQUENCE [LARGE SCALE GENOMIC DNA]</scope>
    <source>
        <strain evidence="2 3">JCM 31316</strain>
    </source>
</reference>
<evidence type="ECO:0000256" key="1">
    <source>
        <dbReference type="SAM" id="Phobius"/>
    </source>
</evidence>
<dbReference type="EMBL" id="JANUGW010000025">
    <property type="protein sequence ID" value="MCS0584839.1"/>
    <property type="molecule type" value="Genomic_DNA"/>
</dbReference>
<dbReference type="Proteomes" id="UP001204151">
    <property type="component" value="Unassembled WGS sequence"/>
</dbReference>
<feature type="transmembrane region" description="Helical" evidence="1">
    <location>
        <begin position="12"/>
        <end position="35"/>
    </location>
</feature>
<proteinExistence type="predicted"/>
<gene>
    <name evidence="2" type="ORF">NX784_24945</name>
</gene>
<sequence length="202" mass="23028">MTPMTYQDSLRLLVWDKAALALVGILFGGLLTHILNMCSKSRDRHLLAIDDSARRKREASLRIIDGQIDLLQRRLDEFLWPLTLYLMIDGAVWKKVPGLHVSAENMPTEAGRLVESQCLLPNHYRAVELIEKNFHLVAGEDELRGPMIDYVQHVAIFRALREANLTLNPIDVDEPPRLLWRSVSVSQAGIALKCLRRSLKWA</sequence>
<keyword evidence="3" id="KW-1185">Reference proteome</keyword>
<comment type="caution">
    <text evidence="2">The sequence shown here is derived from an EMBL/GenBank/DDBJ whole genome shotgun (WGS) entry which is preliminary data.</text>
</comment>
<accession>A0ABT1ZYY5</accession>
<keyword evidence="1" id="KW-0812">Transmembrane</keyword>
<name>A0ABT1ZYY5_9BURK</name>
<evidence type="ECO:0000313" key="2">
    <source>
        <dbReference type="EMBL" id="MCS0584839.1"/>
    </source>
</evidence>
<organism evidence="2 3">
    <name type="scientific">Massilia pinisoli</name>
    <dbReference type="NCBI Taxonomy" id="1772194"/>
    <lineage>
        <taxon>Bacteria</taxon>
        <taxon>Pseudomonadati</taxon>
        <taxon>Pseudomonadota</taxon>
        <taxon>Betaproteobacteria</taxon>
        <taxon>Burkholderiales</taxon>
        <taxon>Oxalobacteraceae</taxon>
        <taxon>Telluria group</taxon>
        <taxon>Massilia</taxon>
    </lineage>
</organism>
<dbReference type="RefSeq" id="WP_258819383.1">
    <property type="nucleotide sequence ID" value="NZ_JANUGW010000025.1"/>
</dbReference>